<keyword evidence="3" id="KW-0732">Signal</keyword>
<name>A0A368VU27_9BACL</name>
<proteinExistence type="inferred from homology"/>
<dbReference type="Gene3D" id="3.40.50.2300">
    <property type="match status" value="2"/>
</dbReference>
<dbReference type="PANTHER" id="PTHR46847">
    <property type="entry name" value="D-ALLOSE-BINDING PERIPLASMIC PROTEIN-RELATED"/>
    <property type="match status" value="1"/>
</dbReference>
<evidence type="ECO:0000256" key="1">
    <source>
        <dbReference type="ARBA" id="ARBA00004196"/>
    </source>
</evidence>
<dbReference type="InterPro" id="IPR025997">
    <property type="entry name" value="SBP_2_dom"/>
</dbReference>
<dbReference type="GO" id="GO:0030313">
    <property type="term" value="C:cell envelope"/>
    <property type="evidence" value="ECO:0007669"/>
    <property type="project" value="UniProtKB-SubCell"/>
</dbReference>
<dbReference type="Pfam" id="PF13407">
    <property type="entry name" value="Peripla_BP_4"/>
    <property type="match status" value="1"/>
</dbReference>
<dbReference type="RefSeq" id="WP_181873558.1">
    <property type="nucleotide sequence ID" value="NZ_QPJD01000010.1"/>
</dbReference>
<accession>A0A368VU27</accession>
<evidence type="ECO:0000256" key="2">
    <source>
        <dbReference type="ARBA" id="ARBA00007639"/>
    </source>
</evidence>
<feature type="domain" description="Periplasmic binding protein" evidence="4">
    <location>
        <begin position="53"/>
        <end position="303"/>
    </location>
</feature>
<evidence type="ECO:0000313" key="5">
    <source>
        <dbReference type="EMBL" id="RCW45534.1"/>
    </source>
</evidence>
<dbReference type="Proteomes" id="UP000252415">
    <property type="component" value="Unassembled WGS sequence"/>
</dbReference>
<dbReference type="AlphaFoldDB" id="A0A368VU27"/>
<evidence type="ECO:0000259" key="4">
    <source>
        <dbReference type="Pfam" id="PF13407"/>
    </source>
</evidence>
<organism evidence="5 6">
    <name type="scientific">Paenibacillus prosopidis</name>
    <dbReference type="NCBI Taxonomy" id="630520"/>
    <lineage>
        <taxon>Bacteria</taxon>
        <taxon>Bacillati</taxon>
        <taxon>Bacillota</taxon>
        <taxon>Bacilli</taxon>
        <taxon>Bacillales</taxon>
        <taxon>Paenibacillaceae</taxon>
        <taxon>Paenibacillus</taxon>
    </lineage>
</organism>
<dbReference type="PANTHER" id="PTHR46847:SF1">
    <property type="entry name" value="D-ALLOSE-BINDING PERIPLASMIC PROTEIN-RELATED"/>
    <property type="match status" value="1"/>
</dbReference>
<keyword evidence="6" id="KW-1185">Reference proteome</keyword>
<reference evidence="5 6" key="1">
    <citation type="submission" date="2018-07" db="EMBL/GenBank/DDBJ databases">
        <title>Genomic Encyclopedia of Type Strains, Phase III (KMG-III): the genomes of soil and plant-associated and newly described type strains.</title>
        <authorList>
            <person name="Whitman W."/>
        </authorList>
    </citation>
    <scope>NUCLEOTIDE SEQUENCE [LARGE SCALE GENOMIC DNA]</scope>
    <source>
        <strain evidence="5 6">CECT 7506</strain>
    </source>
</reference>
<evidence type="ECO:0000313" key="6">
    <source>
        <dbReference type="Proteomes" id="UP000252415"/>
    </source>
</evidence>
<dbReference type="InterPro" id="IPR028082">
    <property type="entry name" value="Peripla_BP_I"/>
</dbReference>
<dbReference type="GO" id="GO:0030246">
    <property type="term" value="F:carbohydrate binding"/>
    <property type="evidence" value="ECO:0007669"/>
    <property type="project" value="UniProtKB-ARBA"/>
</dbReference>
<comment type="subcellular location">
    <subcellularLocation>
        <location evidence="1">Cell envelope</location>
    </subcellularLocation>
</comment>
<dbReference type="SUPFAM" id="SSF53822">
    <property type="entry name" value="Periplasmic binding protein-like I"/>
    <property type="match status" value="1"/>
</dbReference>
<protein>
    <submittedName>
        <fullName evidence="5">Ribose transport system substrate-binding protein</fullName>
    </submittedName>
</protein>
<evidence type="ECO:0000256" key="3">
    <source>
        <dbReference type="ARBA" id="ARBA00022729"/>
    </source>
</evidence>
<sequence length="325" mass="35920">MRKFVILSLFAGCLVILFFTLTSMIKVFSSDLIEPAMMAEQDHGYRLVLITLELDTPFWAKVEQGAMAAAKRNGVSLEVWGTYGTNRDDFLKNIEIAIASKVDGIIVQGLDTDEFKSLTKVKAAGSGIPVITVANDVPMNESLRRTYVGSDHLEAGSMIARQLVSDMGFAGKVVLMVSDRQEYFQRSRLTGILEVLGQYSDIETKIVAAGDSREDVAEATNLLLNEEPDTDAFIAVSANHAGSIIQEISKRMQVDNFFIYSFDDSPETLNLMQQGEIDALIAQSPETMGEESVTHMIKWLTGEQVPLNPDGYFTDIRVLRTEDTP</sequence>
<comment type="caution">
    <text evidence="5">The sequence shown here is derived from an EMBL/GenBank/DDBJ whole genome shotgun (WGS) entry which is preliminary data.</text>
</comment>
<comment type="similarity">
    <text evidence="2">Belongs to the bacterial solute-binding protein 2 family.</text>
</comment>
<dbReference type="EMBL" id="QPJD01000010">
    <property type="protein sequence ID" value="RCW45534.1"/>
    <property type="molecule type" value="Genomic_DNA"/>
</dbReference>
<gene>
    <name evidence="5" type="ORF">DFP97_110122</name>
</gene>